<proteinExistence type="predicted"/>
<dbReference type="InterPro" id="IPR011009">
    <property type="entry name" value="Kinase-like_dom_sf"/>
</dbReference>
<evidence type="ECO:0000313" key="2">
    <source>
        <dbReference type="EMBL" id="CAF4220942.1"/>
    </source>
</evidence>
<feature type="region of interest" description="Disordered" evidence="1">
    <location>
        <begin position="1"/>
        <end position="34"/>
    </location>
</feature>
<protein>
    <recommendedName>
        <fullName evidence="4">Protein kinase domain-containing protein</fullName>
    </recommendedName>
</protein>
<gene>
    <name evidence="2" type="ORF">JBS370_LOCUS37444</name>
</gene>
<dbReference type="AlphaFoldDB" id="A0A820CX32"/>
<organism evidence="2 3">
    <name type="scientific">Rotaria sordida</name>
    <dbReference type="NCBI Taxonomy" id="392033"/>
    <lineage>
        <taxon>Eukaryota</taxon>
        <taxon>Metazoa</taxon>
        <taxon>Spiralia</taxon>
        <taxon>Gnathifera</taxon>
        <taxon>Rotifera</taxon>
        <taxon>Eurotatoria</taxon>
        <taxon>Bdelloidea</taxon>
        <taxon>Philodinida</taxon>
        <taxon>Philodinidae</taxon>
        <taxon>Rotaria</taxon>
    </lineage>
</organism>
<reference evidence="2" key="1">
    <citation type="submission" date="2021-02" db="EMBL/GenBank/DDBJ databases">
        <authorList>
            <person name="Nowell W R."/>
        </authorList>
    </citation>
    <scope>NUCLEOTIDE SEQUENCE</scope>
</reference>
<sequence length="72" mass="8192">TIESNGTNSQIQINDDSYGTETEGGEEEEDEYHELDMTGRIIADNYRIESKLGAGSFGQVYLCQHIHTHEQW</sequence>
<feature type="compositionally biased region" description="Polar residues" evidence="1">
    <location>
        <begin position="1"/>
        <end position="17"/>
    </location>
</feature>
<comment type="caution">
    <text evidence="2">The sequence shown here is derived from an EMBL/GenBank/DDBJ whole genome shotgun (WGS) entry which is preliminary data.</text>
</comment>
<feature type="non-terminal residue" evidence="2">
    <location>
        <position position="1"/>
    </location>
</feature>
<dbReference type="EMBL" id="CAJOBD010017245">
    <property type="protein sequence ID" value="CAF4220942.1"/>
    <property type="molecule type" value="Genomic_DNA"/>
</dbReference>
<feature type="compositionally biased region" description="Acidic residues" evidence="1">
    <location>
        <begin position="23"/>
        <end position="33"/>
    </location>
</feature>
<evidence type="ECO:0000313" key="3">
    <source>
        <dbReference type="Proteomes" id="UP000663836"/>
    </source>
</evidence>
<dbReference type="SUPFAM" id="SSF56112">
    <property type="entry name" value="Protein kinase-like (PK-like)"/>
    <property type="match status" value="1"/>
</dbReference>
<name>A0A820CX32_9BILA</name>
<dbReference type="Gene3D" id="3.30.200.20">
    <property type="entry name" value="Phosphorylase Kinase, domain 1"/>
    <property type="match status" value="1"/>
</dbReference>
<feature type="non-terminal residue" evidence="2">
    <location>
        <position position="72"/>
    </location>
</feature>
<dbReference type="Proteomes" id="UP000663836">
    <property type="component" value="Unassembled WGS sequence"/>
</dbReference>
<evidence type="ECO:0000256" key="1">
    <source>
        <dbReference type="SAM" id="MobiDB-lite"/>
    </source>
</evidence>
<accession>A0A820CX32</accession>
<evidence type="ECO:0008006" key="4">
    <source>
        <dbReference type="Google" id="ProtNLM"/>
    </source>
</evidence>